<feature type="transmembrane region" description="Helical" evidence="14">
    <location>
        <begin position="97"/>
        <end position="123"/>
    </location>
</feature>
<feature type="transmembrane region" description="Helical" evidence="14">
    <location>
        <begin position="181"/>
        <end position="198"/>
    </location>
</feature>
<dbReference type="InterPro" id="IPR017452">
    <property type="entry name" value="GPCR_Rhodpsn_7TM"/>
</dbReference>
<sequence>MENNSSFLLDQRLNVDEALDNLTSTPFYGSFNVTTPHYTNQLEDDLLIEDVINRDPFYVIIPITLIYAIILISGFIGNISTCIVISRNKAMHTATNYYLFSLAVSDFMLLISGAPMELYHIWYKHEFIFGEAFCILRNAINEMSANATVLTITAFTIERYVAICHPFLSHTMSKLSRAIKFIFLIWIVSIAFATPQAIQTGIVINDFNQTWCTIVQERVLIQHSFELATIFFFFAPMTLISVLYMLIGMKLRSSTLIKRENGNVVRNNNNLHCTSTQSNTSQSTKRVLKMLVAVVICFFLCWFPFHLQRLVYIYASYSGNYNSEIIISFFTYTTYISGILYYLSTCINPILYNLMSNKFRQAFKETLQKKCCSCSASEADLQKRQYRMLSRSKRWNVQSDPSEYSGSGKDDYYSSSTQKQSIDTIAASRNASQMSKYYSENFNKSPSIIEMGSVVVSSTTLSASRFANNMNNENSLTKSCNACLSTKVVGSEEINVFPHCLINEIQLNIFPPSVAYTKPQPTSTLPSGGTNQQKNYYNNVDNSTLSGNCLNIDVHENNKLHDGACNENREKSVGNFSHISFKRSDSILHISIGNSSKIIKRNKLKRRRWFFTKLYKLSRKSKRDKMCLSPQCCCAQNKCDSYHLNNTQSLSIVNDNLVITINKKSNAANSVTIDSNNDSHVNSFRILDGDLAYGANELDFYMNEIKKRENRVRYDSSK</sequence>
<evidence type="ECO:0000256" key="2">
    <source>
        <dbReference type="ARBA" id="ARBA00010663"/>
    </source>
</evidence>
<dbReference type="EMBL" id="JADBJN010000003">
    <property type="protein sequence ID" value="KAG5670529.1"/>
    <property type="molecule type" value="Genomic_DNA"/>
</dbReference>
<evidence type="ECO:0000259" key="15">
    <source>
        <dbReference type="PROSITE" id="PS50262"/>
    </source>
</evidence>
<feature type="transmembrane region" description="Helical" evidence="14">
    <location>
        <begin position="325"/>
        <end position="351"/>
    </location>
</feature>
<dbReference type="PANTHER" id="PTHR24243">
    <property type="entry name" value="G-PROTEIN COUPLED RECEPTOR"/>
    <property type="match status" value="1"/>
</dbReference>
<accession>A0A9J6BKX2</accession>
<feature type="transmembrane region" description="Helical" evidence="14">
    <location>
        <begin position="287"/>
        <end position="305"/>
    </location>
</feature>
<feature type="transmembrane region" description="Helical" evidence="14">
    <location>
        <begin position="57"/>
        <end position="85"/>
    </location>
</feature>
<dbReference type="CDD" id="cd15134">
    <property type="entry name" value="7tmA_capaR"/>
    <property type="match status" value="1"/>
</dbReference>
<keyword evidence="5 14" id="KW-1133">Transmembrane helix</keyword>
<dbReference type="GO" id="GO:0005886">
    <property type="term" value="C:plasma membrane"/>
    <property type="evidence" value="ECO:0007669"/>
    <property type="project" value="UniProtKB-SubCell"/>
</dbReference>
<evidence type="ECO:0000256" key="8">
    <source>
        <dbReference type="ARBA" id="ARBA00023157"/>
    </source>
</evidence>
<evidence type="ECO:0000256" key="5">
    <source>
        <dbReference type="ARBA" id="ARBA00022989"/>
    </source>
</evidence>
<comment type="caution">
    <text evidence="16">The sequence shown here is derived from an EMBL/GenBank/DDBJ whole genome shotgun (WGS) entry which is preliminary data.</text>
</comment>
<dbReference type="PANTHER" id="PTHR24243:SF208">
    <property type="entry name" value="PYROKININ-1 RECEPTOR"/>
    <property type="match status" value="1"/>
</dbReference>
<feature type="transmembrane region" description="Helical" evidence="14">
    <location>
        <begin position="227"/>
        <end position="249"/>
    </location>
</feature>
<keyword evidence="6 12" id="KW-0297">G-protein coupled receptor</keyword>
<evidence type="ECO:0000256" key="12">
    <source>
        <dbReference type="RuleBase" id="RU000688"/>
    </source>
</evidence>
<dbReference type="SUPFAM" id="SSF81321">
    <property type="entry name" value="Family A G protein-coupled receptor-like"/>
    <property type="match status" value="1"/>
</dbReference>
<keyword evidence="11 12" id="KW-0807">Transducer</keyword>
<dbReference type="Proteomes" id="UP001107558">
    <property type="component" value="Chromosome 3"/>
</dbReference>
<evidence type="ECO:0000256" key="4">
    <source>
        <dbReference type="ARBA" id="ARBA00022692"/>
    </source>
</evidence>
<dbReference type="Gene3D" id="1.20.1070.10">
    <property type="entry name" value="Rhodopsin 7-helix transmembrane proteins"/>
    <property type="match status" value="1"/>
</dbReference>
<evidence type="ECO:0000256" key="11">
    <source>
        <dbReference type="ARBA" id="ARBA00023224"/>
    </source>
</evidence>
<evidence type="ECO:0000256" key="13">
    <source>
        <dbReference type="SAM" id="MobiDB-lite"/>
    </source>
</evidence>
<feature type="domain" description="G-protein coupled receptors family 1 profile" evidence="15">
    <location>
        <begin position="77"/>
        <end position="352"/>
    </location>
</feature>
<evidence type="ECO:0000313" key="16">
    <source>
        <dbReference type="EMBL" id="KAG5670529.1"/>
    </source>
</evidence>
<keyword evidence="9 12" id="KW-0675">Receptor</keyword>
<evidence type="ECO:0000256" key="6">
    <source>
        <dbReference type="ARBA" id="ARBA00023040"/>
    </source>
</evidence>
<organism evidence="16 17">
    <name type="scientific">Polypedilum vanderplanki</name>
    <name type="common">Sleeping chironomid midge</name>
    <dbReference type="NCBI Taxonomy" id="319348"/>
    <lineage>
        <taxon>Eukaryota</taxon>
        <taxon>Metazoa</taxon>
        <taxon>Ecdysozoa</taxon>
        <taxon>Arthropoda</taxon>
        <taxon>Hexapoda</taxon>
        <taxon>Insecta</taxon>
        <taxon>Pterygota</taxon>
        <taxon>Neoptera</taxon>
        <taxon>Endopterygota</taxon>
        <taxon>Diptera</taxon>
        <taxon>Nematocera</taxon>
        <taxon>Chironomoidea</taxon>
        <taxon>Chironomidae</taxon>
        <taxon>Chironominae</taxon>
        <taxon>Polypedilum</taxon>
        <taxon>Polypedilum</taxon>
    </lineage>
</organism>
<reference evidence="16" key="1">
    <citation type="submission" date="2021-03" db="EMBL/GenBank/DDBJ databases">
        <title>Chromosome level genome of the anhydrobiotic midge Polypedilum vanderplanki.</title>
        <authorList>
            <person name="Yoshida Y."/>
            <person name="Kikawada T."/>
            <person name="Gusev O."/>
        </authorList>
    </citation>
    <scope>NUCLEOTIDE SEQUENCE</scope>
    <source>
        <strain evidence="16">NIAS01</strain>
        <tissue evidence="16">Whole body or cell culture</tissue>
    </source>
</reference>
<evidence type="ECO:0000256" key="7">
    <source>
        <dbReference type="ARBA" id="ARBA00023136"/>
    </source>
</evidence>
<evidence type="ECO:0000256" key="1">
    <source>
        <dbReference type="ARBA" id="ARBA00004651"/>
    </source>
</evidence>
<gene>
    <name evidence="16" type="ORF">PVAND_000787</name>
</gene>
<dbReference type="InterPro" id="IPR005390">
    <property type="entry name" value="NeuromedU_rcpt"/>
</dbReference>
<dbReference type="InterPro" id="IPR000276">
    <property type="entry name" value="GPCR_Rhodpsn"/>
</dbReference>
<dbReference type="GO" id="GO:0001607">
    <property type="term" value="F:neuromedin U receptor activity"/>
    <property type="evidence" value="ECO:0007669"/>
    <property type="project" value="InterPro"/>
</dbReference>
<dbReference type="Pfam" id="PF00001">
    <property type="entry name" value="7tm_1"/>
    <property type="match status" value="1"/>
</dbReference>
<evidence type="ECO:0000256" key="10">
    <source>
        <dbReference type="ARBA" id="ARBA00023180"/>
    </source>
</evidence>
<dbReference type="PRINTS" id="PR01565">
    <property type="entry name" value="NEUROMEDINUR"/>
</dbReference>
<proteinExistence type="inferred from homology"/>
<keyword evidence="7 14" id="KW-0472">Membrane</keyword>
<evidence type="ECO:0000256" key="9">
    <source>
        <dbReference type="ARBA" id="ARBA00023170"/>
    </source>
</evidence>
<dbReference type="PRINTS" id="PR00237">
    <property type="entry name" value="GPCRRHODOPSN"/>
</dbReference>
<comment type="similarity">
    <text evidence="2 12">Belongs to the G-protein coupled receptor 1 family.</text>
</comment>
<name>A0A9J6BKX2_POLVA</name>
<evidence type="ECO:0000313" key="17">
    <source>
        <dbReference type="Proteomes" id="UP001107558"/>
    </source>
</evidence>
<dbReference type="AlphaFoldDB" id="A0A9J6BKX2"/>
<comment type="subcellular location">
    <subcellularLocation>
        <location evidence="1">Cell membrane</location>
        <topology evidence="1">Multi-pass membrane protein</topology>
    </subcellularLocation>
</comment>
<keyword evidence="4 12" id="KW-0812">Transmembrane</keyword>
<dbReference type="OrthoDB" id="5950040at2759"/>
<keyword evidence="17" id="KW-1185">Reference proteome</keyword>
<dbReference type="PROSITE" id="PS00237">
    <property type="entry name" value="G_PROTEIN_RECEP_F1_1"/>
    <property type="match status" value="1"/>
</dbReference>
<keyword evidence="8" id="KW-1015">Disulfide bond</keyword>
<evidence type="ECO:0000256" key="3">
    <source>
        <dbReference type="ARBA" id="ARBA00022475"/>
    </source>
</evidence>
<keyword evidence="10" id="KW-0325">Glycoprotein</keyword>
<keyword evidence="3" id="KW-1003">Cell membrane</keyword>
<protein>
    <recommendedName>
        <fullName evidence="15">G-protein coupled receptors family 1 profile domain-containing protein</fullName>
    </recommendedName>
</protein>
<dbReference type="PROSITE" id="PS50262">
    <property type="entry name" value="G_PROTEIN_RECEP_F1_2"/>
    <property type="match status" value="1"/>
</dbReference>
<feature type="transmembrane region" description="Helical" evidence="14">
    <location>
        <begin position="143"/>
        <end position="161"/>
    </location>
</feature>
<feature type="region of interest" description="Disordered" evidence="13">
    <location>
        <begin position="392"/>
        <end position="415"/>
    </location>
</feature>
<evidence type="ECO:0000256" key="14">
    <source>
        <dbReference type="SAM" id="Phobius"/>
    </source>
</evidence>